<dbReference type="EC" id="3.5.1.98" evidence="3"/>
<keyword evidence="6" id="KW-0156">Chromatin regulator</keyword>
<evidence type="ECO:0000256" key="8">
    <source>
        <dbReference type="ARBA" id="ARBA00023163"/>
    </source>
</evidence>
<dbReference type="Gene3D" id="3.40.800.20">
    <property type="entry name" value="Histone deacetylase domain"/>
    <property type="match status" value="1"/>
</dbReference>
<evidence type="ECO:0000256" key="9">
    <source>
        <dbReference type="ARBA" id="ARBA00023242"/>
    </source>
</evidence>
<dbReference type="Ensembl" id="ENSHHUT00000054443.1">
    <property type="protein sequence ID" value="ENSHHUP00000052594.1"/>
    <property type="gene ID" value="ENSHHUG00000031630.1"/>
</dbReference>
<keyword evidence="5" id="KW-0378">Hydrolase</keyword>
<keyword evidence="10" id="KW-0732">Signal</keyword>
<dbReference type="PANTHER" id="PTHR45364:SF11">
    <property type="entry name" value="HISTONE DEACETYLASE 9"/>
    <property type="match status" value="1"/>
</dbReference>
<evidence type="ECO:0000256" key="5">
    <source>
        <dbReference type="ARBA" id="ARBA00022801"/>
    </source>
</evidence>
<sequence>MNISISLSPISLSLSPISLSLFLFLSVQVGVGAGEGFNVNMAWTGGLDPPMGDAEYLAAFRTVVMPIAYEFCPDMVLVSSGFDAVEGHLAPLGGYKVSAKCKLTIHCSSLNHMRGDTILFYIFSNLADTLIQRNLQ</sequence>
<evidence type="ECO:0000256" key="3">
    <source>
        <dbReference type="ARBA" id="ARBA00012111"/>
    </source>
</evidence>
<dbReference type="GeneTree" id="ENSGT00940000159065"/>
<name>A0A4W5NUI9_9TELE</name>
<evidence type="ECO:0000256" key="1">
    <source>
        <dbReference type="ARBA" id="ARBA00004123"/>
    </source>
</evidence>
<protein>
    <recommendedName>
        <fullName evidence="3">histone deacetylase</fullName>
        <ecNumber evidence="3">3.5.1.98</ecNumber>
    </recommendedName>
</protein>
<keyword evidence="8" id="KW-0804">Transcription</keyword>
<feature type="chain" id="PRO_5021478706" description="histone deacetylase" evidence="10">
    <location>
        <begin position="35"/>
        <end position="136"/>
    </location>
</feature>
<feature type="signal peptide" evidence="10">
    <location>
        <begin position="1"/>
        <end position="34"/>
    </location>
</feature>
<reference evidence="12" key="2">
    <citation type="submission" date="2025-08" db="UniProtKB">
        <authorList>
            <consortium name="Ensembl"/>
        </authorList>
    </citation>
    <scope>IDENTIFICATION</scope>
</reference>
<keyword evidence="13" id="KW-1185">Reference proteome</keyword>
<evidence type="ECO:0000256" key="4">
    <source>
        <dbReference type="ARBA" id="ARBA00022491"/>
    </source>
</evidence>
<dbReference type="InterPro" id="IPR037138">
    <property type="entry name" value="His_deacetylse_dom_sf"/>
</dbReference>
<dbReference type="GO" id="GO:0141221">
    <property type="term" value="F:histone deacetylase activity, hydrolytic mechanism"/>
    <property type="evidence" value="ECO:0007669"/>
    <property type="project" value="UniProtKB-EC"/>
</dbReference>
<dbReference type="AlphaFoldDB" id="A0A4W5NUI9"/>
<dbReference type="InterPro" id="IPR023801">
    <property type="entry name" value="His_deacetylse_dom"/>
</dbReference>
<keyword evidence="4" id="KW-0678">Repressor</keyword>
<evidence type="ECO:0000313" key="13">
    <source>
        <dbReference type="Proteomes" id="UP000314982"/>
    </source>
</evidence>
<evidence type="ECO:0000256" key="6">
    <source>
        <dbReference type="ARBA" id="ARBA00022853"/>
    </source>
</evidence>
<evidence type="ECO:0000256" key="10">
    <source>
        <dbReference type="SAM" id="SignalP"/>
    </source>
</evidence>
<dbReference type="InterPro" id="IPR023696">
    <property type="entry name" value="Ureohydrolase_dom_sf"/>
</dbReference>
<comment type="subcellular location">
    <subcellularLocation>
        <location evidence="1">Nucleus</location>
    </subcellularLocation>
</comment>
<reference evidence="12" key="3">
    <citation type="submission" date="2025-09" db="UniProtKB">
        <authorList>
            <consortium name="Ensembl"/>
        </authorList>
    </citation>
    <scope>IDENTIFICATION</scope>
</reference>
<dbReference type="Proteomes" id="UP000314982">
    <property type="component" value="Unassembled WGS sequence"/>
</dbReference>
<organism evidence="12 13">
    <name type="scientific">Hucho hucho</name>
    <name type="common">huchen</name>
    <dbReference type="NCBI Taxonomy" id="62062"/>
    <lineage>
        <taxon>Eukaryota</taxon>
        <taxon>Metazoa</taxon>
        <taxon>Chordata</taxon>
        <taxon>Craniata</taxon>
        <taxon>Vertebrata</taxon>
        <taxon>Euteleostomi</taxon>
        <taxon>Actinopterygii</taxon>
        <taxon>Neopterygii</taxon>
        <taxon>Teleostei</taxon>
        <taxon>Protacanthopterygii</taxon>
        <taxon>Salmoniformes</taxon>
        <taxon>Salmonidae</taxon>
        <taxon>Salmoninae</taxon>
        <taxon>Hucho</taxon>
    </lineage>
</organism>
<evidence type="ECO:0000259" key="11">
    <source>
        <dbReference type="Pfam" id="PF00850"/>
    </source>
</evidence>
<evidence type="ECO:0000313" key="12">
    <source>
        <dbReference type="Ensembl" id="ENSHHUP00000052594.1"/>
    </source>
</evidence>
<proteinExistence type="inferred from homology"/>
<dbReference type="PANTHER" id="PTHR45364">
    <property type="entry name" value="HISTONE DEACETYLASE 9-RELATED"/>
    <property type="match status" value="1"/>
</dbReference>
<dbReference type="STRING" id="62062.ENSHHUP00000052594"/>
<keyword evidence="9" id="KW-0539">Nucleus</keyword>
<comment type="similarity">
    <text evidence="2">Belongs to the histone deacetylase family. HD type 2 subfamily.</text>
</comment>
<evidence type="ECO:0000256" key="2">
    <source>
        <dbReference type="ARBA" id="ARBA00007738"/>
    </source>
</evidence>
<accession>A0A4W5NUI9</accession>
<dbReference type="SUPFAM" id="SSF52768">
    <property type="entry name" value="Arginase/deacetylase"/>
    <property type="match status" value="1"/>
</dbReference>
<dbReference type="GO" id="GO:0005634">
    <property type="term" value="C:nucleus"/>
    <property type="evidence" value="ECO:0007669"/>
    <property type="project" value="UniProtKB-SubCell"/>
</dbReference>
<dbReference type="Pfam" id="PF00850">
    <property type="entry name" value="Hist_deacetyl"/>
    <property type="match status" value="1"/>
</dbReference>
<feature type="domain" description="Histone deacetylase" evidence="11">
    <location>
        <begin position="28"/>
        <end position="101"/>
    </location>
</feature>
<evidence type="ECO:0000256" key="7">
    <source>
        <dbReference type="ARBA" id="ARBA00023015"/>
    </source>
</evidence>
<reference evidence="13" key="1">
    <citation type="submission" date="2018-06" db="EMBL/GenBank/DDBJ databases">
        <title>Genome assembly of Danube salmon.</title>
        <authorList>
            <person name="Macqueen D.J."/>
            <person name="Gundappa M.K."/>
        </authorList>
    </citation>
    <scope>NUCLEOTIDE SEQUENCE [LARGE SCALE GENOMIC DNA]</scope>
</reference>
<keyword evidence="7" id="KW-0805">Transcription regulation</keyword>